<reference evidence="1" key="1">
    <citation type="journal article" date="2023" name="IScience">
        <title>Live-bearing cockroach genome reveals convergent evolutionary mechanisms linked to viviparity in insects and beyond.</title>
        <authorList>
            <person name="Fouks B."/>
            <person name="Harrison M.C."/>
            <person name="Mikhailova A.A."/>
            <person name="Marchal E."/>
            <person name="English S."/>
            <person name="Carruthers M."/>
            <person name="Jennings E.C."/>
            <person name="Chiamaka E.L."/>
            <person name="Frigard R.A."/>
            <person name="Pippel M."/>
            <person name="Attardo G.M."/>
            <person name="Benoit J.B."/>
            <person name="Bornberg-Bauer E."/>
            <person name="Tobe S.S."/>
        </authorList>
    </citation>
    <scope>NUCLEOTIDE SEQUENCE</scope>
    <source>
        <strain evidence="1">Stay&amp;Tobe</strain>
    </source>
</reference>
<comment type="caution">
    <text evidence="1">The sequence shown here is derived from an EMBL/GenBank/DDBJ whole genome shotgun (WGS) entry which is preliminary data.</text>
</comment>
<dbReference type="EMBL" id="JASPKZ010003862">
    <property type="protein sequence ID" value="KAJ9591633.1"/>
    <property type="molecule type" value="Genomic_DNA"/>
</dbReference>
<evidence type="ECO:0000313" key="2">
    <source>
        <dbReference type="Proteomes" id="UP001233999"/>
    </source>
</evidence>
<proteinExistence type="predicted"/>
<evidence type="ECO:0000313" key="1">
    <source>
        <dbReference type="EMBL" id="KAJ9591633.1"/>
    </source>
</evidence>
<name>A0AAD8A3D7_DIPPU</name>
<keyword evidence="2" id="KW-1185">Reference proteome</keyword>
<sequence>APFPLPKTNSHFSPSLSAPNHFANNRIARRDGPLKSTVFVSSLPAYQRTGV</sequence>
<feature type="non-terminal residue" evidence="1">
    <location>
        <position position="1"/>
    </location>
</feature>
<dbReference type="Proteomes" id="UP001233999">
    <property type="component" value="Unassembled WGS sequence"/>
</dbReference>
<protein>
    <submittedName>
        <fullName evidence="1">Uncharacterized protein</fullName>
    </submittedName>
</protein>
<reference evidence="1" key="2">
    <citation type="submission" date="2023-05" db="EMBL/GenBank/DDBJ databases">
        <authorList>
            <person name="Fouks B."/>
        </authorList>
    </citation>
    <scope>NUCLEOTIDE SEQUENCE</scope>
    <source>
        <strain evidence="1">Stay&amp;Tobe</strain>
        <tissue evidence="1">Testes</tissue>
    </source>
</reference>
<gene>
    <name evidence="1" type="ORF">L9F63_001847</name>
</gene>
<accession>A0AAD8A3D7</accession>
<dbReference type="AlphaFoldDB" id="A0AAD8A3D7"/>
<organism evidence="1 2">
    <name type="scientific">Diploptera punctata</name>
    <name type="common">Pacific beetle cockroach</name>
    <dbReference type="NCBI Taxonomy" id="6984"/>
    <lineage>
        <taxon>Eukaryota</taxon>
        <taxon>Metazoa</taxon>
        <taxon>Ecdysozoa</taxon>
        <taxon>Arthropoda</taxon>
        <taxon>Hexapoda</taxon>
        <taxon>Insecta</taxon>
        <taxon>Pterygota</taxon>
        <taxon>Neoptera</taxon>
        <taxon>Polyneoptera</taxon>
        <taxon>Dictyoptera</taxon>
        <taxon>Blattodea</taxon>
        <taxon>Blaberoidea</taxon>
        <taxon>Blaberidae</taxon>
        <taxon>Diplopterinae</taxon>
        <taxon>Diploptera</taxon>
    </lineage>
</organism>
<feature type="non-terminal residue" evidence="1">
    <location>
        <position position="51"/>
    </location>
</feature>